<proteinExistence type="predicted"/>
<gene>
    <name evidence="1" type="ORF">BHQ21_19050</name>
</gene>
<sequence length="64" mass="6826">MAGSAAGFDRRMRLLAESPGTISKRRLLPVAAGGPASAWGTPPPRSARHLWRDCTRLIIGDDLA</sequence>
<comment type="caution">
    <text evidence="1">The sequence shown here is derived from an EMBL/GenBank/DDBJ whole genome shotgun (WGS) entry which is preliminary data.</text>
</comment>
<dbReference type="Proteomes" id="UP000094224">
    <property type="component" value="Unassembled WGS sequence"/>
</dbReference>
<evidence type="ECO:0000313" key="1">
    <source>
        <dbReference type="EMBL" id="ODR04080.1"/>
    </source>
</evidence>
<keyword evidence="2" id="KW-1185">Reference proteome</keyword>
<protein>
    <submittedName>
        <fullName evidence="1">Uncharacterized protein</fullName>
    </submittedName>
</protein>
<dbReference type="EMBL" id="MIHC01000036">
    <property type="protein sequence ID" value="ODR04080.1"/>
    <property type="molecule type" value="Genomic_DNA"/>
</dbReference>
<dbReference type="AlphaFoldDB" id="A0A1E3SPL5"/>
<organism evidence="1 2">
    <name type="scientific">Mycobacterium sherrisii</name>
    <dbReference type="NCBI Taxonomy" id="243061"/>
    <lineage>
        <taxon>Bacteria</taxon>
        <taxon>Bacillati</taxon>
        <taxon>Actinomycetota</taxon>
        <taxon>Actinomycetes</taxon>
        <taxon>Mycobacteriales</taxon>
        <taxon>Mycobacteriaceae</taxon>
        <taxon>Mycobacterium</taxon>
        <taxon>Mycobacterium simiae complex</taxon>
    </lineage>
</organism>
<name>A0A1E3SPL5_9MYCO</name>
<evidence type="ECO:0000313" key="2">
    <source>
        <dbReference type="Proteomes" id="UP000094224"/>
    </source>
</evidence>
<reference evidence="2" key="1">
    <citation type="submission" date="2016-09" db="EMBL/GenBank/DDBJ databases">
        <authorList>
            <person name="Greninger A.L."/>
            <person name="Jerome K.R."/>
            <person name="Mcnair B."/>
            <person name="Wallis C."/>
            <person name="Fang F."/>
        </authorList>
    </citation>
    <scope>NUCLEOTIDE SEQUENCE [LARGE SCALE GENOMIC DNA]</scope>
    <source>
        <strain evidence="2">BC1_M4</strain>
    </source>
</reference>
<accession>A0A1E3SPL5</accession>